<dbReference type="EMBL" id="CP012257">
    <property type="protein sequence ID" value="ALB54885.1"/>
    <property type="molecule type" value="Genomic_DNA"/>
</dbReference>
<sequence>MMKIVKASIVAVSVIASFSAMADWQPYKTVVLDGYTNTIPGGSVYSETSVPSGVYRFRIDPASAGVDFATGQAGNTKSKSAVLMTYDRTTTTDKTAAVSYYGLNNDGLKASSQMHAFPQGGAFNLFLEDWVRQDDSGSVSVIIEKWKD</sequence>
<dbReference type="KEGG" id="cui:AFK65_09495"/>
<protein>
    <submittedName>
        <fullName evidence="2">Uncharacterized protein</fullName>
    </submittedName>
</protein>
<reference evidence="3" key="2">
    <citation type="submission" date="2015-09" db="EMBL/GenBank/DDBJ databases">
        <title>Cronobacter genome sequencing and assembly.</title>
        <authorList>
            <person name="Descombes P."/>
            <person name="Baert L."/>
            <person name="Ngom-Bru C."/>
            <person name="Barretto C."/>
        </authorList>
    </citation>
    <scope>NUCLEOTIDE SEQUENCE [LARGE SCALE GENOMIC DNA]</scope>
    <source>
        <strain evidence="3">NCTC 9529</strain>
    </source>
</reference>
<name>A0AAC8VQ53_9ENTR</name>
<reference evidence="2 3" key="3">
    <citation type="journal article" date="2016" name="Genome Announc.">
        <title>Fully Closed Genome Sequences of Five Type Strains of the Genus Cronobacter and One Cronobacter sakazakii Strain.</title>
        <authorList>
            <person name="Moine D."/>
            <person name="Kassam M."/>
            <person name="Baert L."/>
            <person name="Tang Y."/>
            <person name="Barretto C."/>
            <person name="Ngom Bru C."/>
            <person name="Klijn A."/>
            <person name="Descombes P."/>
        </authorList>
    </citation>
    <scope>NUCLEOTIDE SEQUENCE [LARGE SCALE GENOMIC DNA]</scope>
    <source>
        <strain evidence="2 3">NCTC 9529</strain>
    </source>
</reference>
<accession>A0AAC8VQ53</accession>
<evidence type="ECO:0000256" key="1">
    <source>
        <dbReference type="SAM" id="SignalP"/>
    </source>
</evidence>
<proteinExistence type="predicted"/>
<feature type="signal peptide" evidence="1">
    <location>
        <begin position="1"/>
        <end position="22"/>
    </location>
</feature>
<organism evidence="2 3">
    <name type="scientific">Cronobacter universalis NCTC 9529</name>
    <dbReference type="NCBI Taxonomy" id="1074000"/>
    <lineage>
        <taxon>Bacteria</taxon>
        <taxon>Pseudomonadati</taxon>
        <taxon>Pseudomonadota</taxon>
        <taxon>Gammaproteobacteria</taxon>
        <taxon>Enterobacterales</taxon>
        <taxon>Enterobacteriaceae</taxon>
        <taxon>Cronobacter</taxon>
    </lineage>
</organism>
<dbReference type="RefSeq" id="WP_032804387.1">
    <property type="nucleotide sequence ID" value="NZ_AJKW01000009.1"/>
</dbReference>
<evidence type="ECO:0000313" key="3">
    <source>
        <dbReference type="Proteomes" id="UP000061974"/>
    </source>
</evidence>
<gene>
    <name evidence="2" type="ORF">AFK65_09495</name>
</gene>
<keyword evidence="1" id="KW-0732">Signal</keyword>
<reference evidence="3" key="1">
    <citation type="submission" date="2015-07" db="EMBL/GenBank/DDBJ databases">
        <authorList>
            <person name="Moine D."/>
            <person name="Kassam M."/>
        </authorList>
    </citation>
    <scope>NUCLEOTIDE SEQUENCE [LARGE SCALE GENOMIC DNA]</scope>
    <source>
        <strain evidence="3">NCTC 9529</strain>
    </source>
</reference>
<dbReference type="Proteomes" id="UP000061974">
    <property type="component" value="Chromosome"/>
</dbReference>
<feature type="chain" id="PRO_5041907642" evidence="1">
    <location>
        <begin position="23"/>
        <end position="148"/>
    </location>
</feature>
<evidence type="ECO:0000313" key="2">
    <source>
        <dbReference type="EMBL" id="ALB54885.1"/>
    </source>
</evidence>
<dbReference type="AlphaFoldDB" id="A0AAC8VQ53"/>